<comment type="caution">
    <text evidence="2">The sequence shown here is derived from an EMBL/GenBank/DDBJ whole genome shotgun (WGS) entry which is preliminary data.</text>
</comment>
<keyword evidence="3" id="KW-1185">Reference proteome</keyword>
<sequence length="416" mass="47821">MLLWMFPGSEVFLNGCIKMQLRFTRMLKVRKVVLHIDVVSQASGLLFSGIKSVLDVGNTVCIQMPKRAIVLCFTIQKEIFMLPFRCLNKGYEAIKPPFRLVHRIYKALTREDPSPAELLTGEKNPTPSKIIASSRQLRCSVMKAINKENNYKSRLSSYQRQLEKWKLENEKRTEEIHKITLEEKELMKAVASALRYIKSLKLKREKLNDCFSKNITNMINGDLSEEKLLVMQKEMKNIDAIINDKKNVCLNLLTQGRAPTDDLLGGSVPSKVQKRTSVKFDVSQIPTQTEPVQKILSLLIDENMYLKSRLSTTHDKLEDILKLSESINREVVVLSEKFTQMAAVNNEMTDLQQKLDREREMLKDVEADRDQMRYKLETLASIIREEEEFLASTESSVEDGSFVSFTDDLDREVSTV</sequence>
<protein>
    <submittedName>
        <fullName evidence="2">Uncharacterized protein</fullName>
    </submittedName>
</protein>
<dbReference type="Proteomes" id="UP001497382">
    <property type="component" value="Unassembled WGS sequence"/>
</dbReference>
<evidence type="ECO:0000313" key="2">
    <source>
        <dbReference type="EMBL" id="CAL1271038.1"/>
    </source>
</evidence>
<organism evidence="2 3">
    <name type="scientific">Larinioides sclopetarius</name>
    <dbReference type="NCBI Taxonomy" id="280406"/>
    <lineage>
        <taxon>Eukaryota</taxon>
        <taxon>Metazoa</taxon>
        <taxon>Ecdysozoa</taxon>
        <taxon>Arthropoda</taxon>
        <taxon>Chelicerata</taxon>
        <taxon>Arachnida</taxon>
        <taxon>Araneae</taxon>
        <taxon>Araneomorphae</taxon>
        <taxon>Entelegynae</taxon>
        <taxon>Araneoidea</taxon>
        <taxon>Araneidae</taxon>
        <taxon>Larinioides</taxon>
    </lineage>
</organism>
<dbReference type="AlphaFoldDB" id="A0AAV1ZH44"/>
<feature type="coiled-coil region" evidence="1">
    <location>
        <begin position="334"/>
        <end position="375"/>
    </location>
</feature>
<feature type="coiled-coil region" evidence="1">
    <location>
        <begin position="148"/>
        <end position="175"/>
    </location>
</feature>
<dbReference type="EMBL" id="CAXIEN010000052">
    <property type="protein sequence ID" value="CAL1271038.1"/>
    <property type="molecule type" value="Genomic_DNA"/>
</dbReference>
<evidence type="ECO:0000313" key="3">
    <source>
        <dbReference type="Proteomes" id="UP001497382"/>
    </source>
</evidence>
<keyword evidence="1" id="KW-0175">Coiled coil</keyword>
<name>A0AAV1ZH44_9ARAC</name>
<evidence type="ECO:0000256" key="1">
    <source>
        <dbReference type="SAM" id="Coils"/>
    </source>
</evidence>
<proteinExistence type="predicted"/>
<accession>A0AAV1ZH44</accession>
<gene>
    <name evidence="2" type="ORF">LARSCL_LOCUS5620</name>
</gene>
<reference evidence="2 3" key="1">
    <citation type="submission" date="2024-04" db="EMBL/GenBank/DDBJ databases">
        <authorList>
            <person name="Rising A."/>
            <person name="Reimegard J."/>
            <person name="Sonavane S."/>
            <person name="Akerstrom W."/>
            <person name="Nylinder S."/>
            <person name="Hedman E."/>
            <person name="Kallberg Y."/>
        </authorList>
    </citation>
    <scope>NUCLEOTIDE SEQUENCE [LARGE SCALE GENOMIC DNA]</scope>
</reference>